<keyword evidence="1" id="KW-0808">Transferase</keyword>
<evidence type="ECO:0000313" key="3">
    <source>
        <dbReference type="Proteomes" id="UP000305881"/>
    </source>
</evidence>
<sequence length="397" mass="45334">MRENLLFLVHRIPYPPNKGDKIRSFHFLKALSQRYQIFLGSFIDDPNDWQYADTVKNYCQESCIESLDPLQSKIKSLTGLLTGKALSLPYYKNPKLQQWVNGVIERHQIRKVLIFSSVMGQYVLNRKDLTLIADYVDVDSDKWRQYAEKKTWPESWIYRRESERLLEFEKQLISQAKAGFFVSEQEASLFKTLAPEFEKRIGSVNNGVDTDYFSPDHIFDLPYRPEIQVLAFTGAMDYWANVDAVKWFAEKVFPAIRKKHPNTEFYIVGSKPTKDVLALAQIAGVVVTGSVDDVRPFIAHADLVVTPLRIARGIQNKVLEAMAMAKPVIATSMAIEGIPVDDSLNVAIIDDEQPFADRVCEALAQGKGGNRSENNRRFVLENFSWQTSTDRLIELIG</sequence>
<dbReference type="RefSeq" id="WP_017840280.1">
    <property type="nucleotide sequence ID" value="NZ_CP035467.1"/>
</dbReference>
<dbReference type="STRING" id="675511.GCA_000341735_01730"/>
<organism evidence="2 3">
    <name type="scientific">Methylotuvimicrobium buryatense</name>
    <name type="common">Methylomicrobium buryatense</name>
    <dbReference type="NCBI Taxonomy" id="95641"/>
    <lineage>
        <taxon>Bacteria</taxon>
        <taxon>Pseudomonadati</taxon>
        <taxon>Pseudomonadota</taxon>
        <taxon>Gammaproteobacteria</taxon>
        <taxon>Methylococcales</taxon>
        <taxon>Methylococcaceae</taxon>
        <taxon>Methylotuvimicrobium</taxon>
    </lineage>
</organism>
<dbReference type="Pfam" id="PF13692">
    <property type="entry name" value="Glyco_trans_1_4"/>
    <property type="match status" value="1"/>
</dbReference>
<dbReference type="PANTHER" id="PTHR46401">
    <property type="entry name" value="GLYCOSYLTRANSFERASE WBBK-RELATED"/>
    <property type="match status" value="1"/>
</dbReference>
<gene>
    <name evidence="2" type="ORF">EQU24_06430</name>
</gene>
<dbReference type="AlphaFoldDB" id="A0A4P9UQP6"/>
<protein>
    <submittedName>
        <fullName evidence="2">TIGR03087 family PEP-CTERM/XrtA system glycosyltransferase</fullName>
    </submittedName>
</protein>
<dbReference type="EMBL" id="CP035467">
    <property type="protein sequence ID" value="QCW81926.1"/>
    <property type="molecule type" value="Genomic_DNA"/>
</dbReference>
<dbReference type="CDD" id="cd03801">
    <property type="entry name" value="GT4_PimA-like"/>
    <property type="match status" value="1"/>
</dbReference>
<dbReference type="OrthoDB" id="9807209at2"/>
<evidence type="ECO:0000313" key="2">
    <source>
        <dbReference type="EMBL" id="QCW81926.1"/>
    </source>
</evidence>
<dbReference type="GO" id="GO:0009103">
    <property type="term" value="P:lipopolysaccharide biosynthetic process"/>
    <property type="evidence" value="ECO:0007669"/>
    <property type="project" value="TreeGrafter"/>
</dbReference>
<evidence type="ECO:0000256" key="1">
    <source>
        <dbReference type="ARBA" id="ARBA00022679"/>
    </source>
</evidence>
<dbReference type="SUPFAM" id="SSF53756">
    <property type="entry name" value="UDP-Glycosyltransferase/glycogen phosphorylase"/>
    <property type="match status" value="1"/>
</dbReference>
<reference evidence="3" key="1">
    <citation type="journal article" date="2019" name="J. Bacteriol.">
        <title>A Mutagenic Screen Identifies a TonB-Dependent Receptor Required for the Lanthanide Metal Switch in the Type I Methanotroph 'Methylotuvimicrobium buryatense' 5GB1C.</title>
        <authorList>
            <person name="Groom J.D."/>
            <person name="Ford S.M."/>
            <person name="Pesesky M.W."/>
            <person name="Lidstrom M.E."/>
        </authorList>
    </citation>
    <scope>NUCLEOTIDE SEQUENCE [LARGE SCALE GENOMIC DNA]</scope>
    <source>
        <strain evidence="3">5GB1C</strain>
    </source>
</reference>
<dbReference type="NCBIfam" id="TIGR03087">
    <property type="entry name" value="stp1"/>
    <property type="match status" value="1"/>
</dbReference>
<name>A0A4P9UQP6_METBY</name>
<dbReference type="InterPro" id="IPR017521">
    <property type="entry name" value="Sugar_tfrase_PEP-CTERM_Stp1"/>
</dbReference>
<dbReference type="Proteomes" id="UP000305881">
    <property type="component" value="Chromosome"/>
</dbReference>
<proteinExistence type="predicted"/>
<accession>A0A4P9UQP6</accession>
<dbReference type="KEGG" id="mbur:EQU24_06430"/>
<dbReference type="PANTHER" id="PTHR46401:SF2">
    <property type="entry name" value="GLYCOSYLTRANSFERASE WBBK-RELATED"/>
    <property type="match status" value="1"/>
</dbReference>
<dbReference type="GO" id="GO:0016757">
    <property type="term" value="F:glycosyltransferase activity"/>
    <property type="evidence" value="ECO:0007669"/>
    <property type="project" value="TreeGrafter"/>
</dbReference>
<dbReference type="Gene3D" id="3.40.50.2000">
    <property type="entry name" value="Glycogen Phosphorylase B"/>
    <property type="match status" value="2"/>
</dbReference>
<keyword evidence="3" id="KW-1185">Reference proteome</keyword>